<dbReference type="EMBL" id="BAAAYX010000002">
    <property type="protein sequence ID" value="GAA3691834.1"/>
    <property type="molecule type" value="Genomic_DNA"/>
</dbReference>
<organism evidence="2 3">
    <name type="scientific">Microlunatus aurantiacus</name>
    <dbReference type="NCBI Taxonomy" id="446786"/>
    <lineage>
        <taxon>Bacteria</taxon>
        <taxon>Bacillati</taxon>
        <taxon>Actinomycetota</taxon>
        <taxon>Actinomycetes</taxon>
        <taxon>Propionibacteriales</taxon>
        <taxon>Propionibacteriaceae</taxon>
        <taxon>Microlunatus</taxon>
    </lineage>
</organism>
<reference evidence="3" key="1">
    <citation type="journal article" date="2019" name="Int. J. Syst. Evol. Microbiol.">
        <title>The Global Catalogue of Microorganisms (GCM) 10K type strain sequencing project: providing services to taxonomists for standard genome sequencing and annotation.</title>
        <authorList>
            <consortium name="The Broad Institute Genomics Platform"/>
            <consortium name="The Broad Institute Genome Sequencing Center for Infectious Disease"/>
            <person name="Wu L."/>
            <person name="Ma J."/>
        </authorList>
    </citation>
    <scope>NUCLEOTIDE SEQUENCE [LARGE SCALE GENOMIC DNA]</scope>
    <source>
        <strain evidence="3">JCM 16548</strain>
    </source>
</reference>
<evidence type="ECO:0000313" key="2">
    <source>
        <dbReference type="EMBL" id="GAA3691834.1"/>
    </source>
</evidence>
<accession>A0ABP7CJI2</accession>
<dbReference type="Proteomes" id="UP001500051">
    <property type="component" value="Unassembled WGS sequence"/>
</dbReference>
<protein>
    <submittedName>
        <fullName evidence="2">Uncharacterized protein</fullName>
    </submittedName>
</protein>
<evidence type="ECO:0000313" key="3">
    <source>
        <dbReference type="Proteomes" id="UP001500051"/>
    </source>
</evidence>
<name>A0ABP7CJI2_9ACTN</name>
<sequence>MRNITSAAGSTRRRADRSRTGFGTLGNEPPAAYPARMLVCWLRVAVAAALLLTAAGCAVTQRDCEPPVSGSVAYTGSSVPPPFHVEWTITLDGDRGRFEVTPGYGSAQRWGADFRPDPAATASACTQVVRAEEVDDVPPGSAVIVADLRDGFGQSVRRRAVATGSGDLYTAVKAAVPETTWTEVYGQYERWSDRQ</sequence>
<evidence type="ECO:0000256" key="1">
    <source>
        <dbReference type="SAM" id="MobiDB-lite"/>
    </source>
</evidence>
<feature type="region of interest" description="Disordered" evidence="1">
    <location>
        <begin position="1"/>
        <end position="26"/>
    </location>
</feature>
<gene>
    <name evidence="2" type="ORF">GCM10022204_03940</name>
</gene>
<keyword evidence="3" id="KW-1185">Reference proteome</keyword>
<comment type="caution">
    <text evidence="2">The sequence shown here is derived from an EMBL/GenBank/DDBJ whole genome shotgun (WGS) entry which is preliminary data.</text>
</comment>
<proteinExistence type="predicted"/>